<proteinExistence type="predicted"/>
<sequence>MPQPTVCRVAERVSRLLARTLFTRSVEIPDGTENFTAFPRGCFEMKFPGVTGCEVSEKQCARDESPVYKVWVGISAWAPLSSYAVQISSSADSELYEERAKD</sequence>
<dbReference type="EMBL" id="JABSTQ010011178">
    <property type="protein sequence ID" value="KAG0414436.1"/>
    <property type="molecule type" value="Genomic_DNA"/>
</dbReference>
<protein>
    <submittedName>
        <fullName evidence="1">Uncharacterized protein</fullName>
    </submittedName>
</protein>
<evidence type="ECO:0000313" key="2">
    <source>
        <dbReference type="Proteomes" id="UP000805193"/>
    </source>
</evidence>
<gene>
    <name evidence="1" type="ORF">HPB47_008380</name>
</gene>
<comment type="caution">
    <text evidence="1">The sequence shown here is derived from an EMBL/GenBank/DDBJ whole genome shotgun (WGS) entry which is preliminary data.</text>
</comment>
<dbReference type="Proteomes" id="UP000805193">
    <property type="component" value="Unassembled WGS sequence"/>
</dbReference>
<keyword evidence="2" id="KW-1185">Reference proteome</keyword>
<name>A0AC60P544_IXOPE</name>
<organism evidence="1 2">
    <name type="scientific">Ixodes persulcatus</name>
    <name type="common">Taiga tick</name>
    <dbReference type="NCBI Taxonomy" id="34615"/>
    <lineage>
        <taxon>Eukaryota</taxon>
        <taxon>Metazoa</taxon>
        <taxon>Ecdysozoa</taxon>
        <taxon>Arthropoda</taxon>
        <taxon>Chelicerata</taxon>
        <taxon>Arachnida</taxon>
        <taxon>Acari</taxon>
        <taxon>Parasitiformes</taxon>
        <taxon>Ixodida</taxon>
        <taxon>Ixodoidea</taxon>
        <taxon>Ixodidae</taxon>
        <taxon>Ixodinae</taxon>
        <taxon>Ixodes</taxon>
    </lineage>
</organism>
<accession>A0AC60P544</accession>
<evidence type="ECO:0000313" key="1">
    <source>
        <dbReference type="EMBL" id="KAG0414436.1"/>
    </source>
</evidence>
<reference evidence="1 2" key="1">
    <citation type="journal article" date="2020" name="Cell">
        <title>Large-Scale Comparative Analyses of Tick Genomes Elucidate Their Genetic Diversity and Vector Capacities.</title>
        <authorList>
            <consortium name="Tick Genome and Microbiome Consortium (TIGMIC)"/>
            <person name="Jia N."/>
            <person name="Wang J."/>
            <person name="Shi W."/>
            <person name="Du L."/>
            <person name="Sun Y."/>
            <person name="Zhan W."/>
            <person name="Jiang J.F."/>
            <person name="Wang Q."/>
            <person name="Zhang B."/>
            <person name="Ji P."/>
            <person name="Bell-Sakyi L."/>
            <person name="Cui X.M."/>
            <person name="Yuan T.T."/>
            <person name="Jiang B.G."/>
            <person name="Yang W.F."/>
            <person name="Lam T.T."/>
            <person name="Chang Q.C."/>
            <person name="Ding S.J."/>
            <person name="Wang X.J."/>
            <person name="Zhu J.G."/>
            <person name="Ruan X.D."/>
            <person name="Zhao L."/>
            <person name="Wei J.T."/>
            <person name="Ye R.Z."/>
            <person name="Que T.C."/>
            <person name="Du C.H."/>
            <person name="Zhou Y.H."/>
            <person name="Cheng J.X."/>
            <person name="Dai P.F."/>
            <person name="Guo W.B."/>
            <person name="Han X.H."/>
            <person name="Huang E.J."/>
            <person name="Li L.F."/>
            <person name="Wei W."/>
            <person name="Gao Y.C."/>
            <person name="Liu J.Z."/>
            <person name="Shao H.Z."/>
            <person name="Wang X."/>
            <person name="Wang C.C."/>
            <person name="Yang T.C."/>
            <person name="Huo Q.B."/>
            <person name="Li W."/>
            <person name="Chen H.Y."/>
            <person name="Chen S.E."/>
            <person name="Zhou L.G."/>
            <person name="Ni X.B."/>
            <person name="Tian J.H."/>
            <person name="Sheng Y."/>
            <person name="Liu T."/>
            <person name="Pan Y.S."/>
            <person name="Xia L.Y."/>
            <person name="Li J."/>
            <person name="Zhao F."/>
            <person name="Cao W.C."/>
        </authorList>
    </citation>
    <scope>NUCLEOTIDE SEQUENCE [LARGE SCALE GENOMIC DNA]</scope>
    <source>
        <strain evidence="1">Iper-2018</strain>
    </source>
</reference>